<dbReference type="EMBL" id="MKVH01000021">
    <property type="protein sequence ID" value="OJX57835.1"/>
    <property type="molecule type" value="Genomic_DNA"/>
</dbReference>
<accession>A0A1M3KZR5</accession>
<feature type="domain" description="Activator of Hsp90 ATPase homologue 1/2-like C-terminal" evidence="2">
    <location>
        <begin position="15"/>
        <end position="148"/>
    </location>
</feature>
<dbReference type="CDD" id="cd08894">
    <property type="entry name" value="SRPBCC_CalC_Aha1-like_1"/>
    <property type="match status" value="1"/>
</dbReference>
<dbReference type="Pfam" id="PF08327">
    <property type="entry name" value="AHSA1"/>
    <property type="match status" value="1"/>
</dbReference>
<evidence type="ECO:0000259" key="2">
    <source>
        <dbReference type="Pfam" id="PF08327"/>
    </source>
</evidence>
<evidence type="ECO:0000256" key="1">
    <source>
        <dbReference type="ARBA" id="ARBA00006817"/>
    </source>
</evidence>
<comment type="similarity">
    <text evidence="1">Belongs to the AHA1 family.</text>
</comment>
<proteinExistence type="inferred from homology"/>
<gene>
    <name evidence="3" type="ORF">BGO89_07650</name>
</gene>
<dbReference type="InterPro" id="IPR023393">
    <property type="entry name" value="START-like_dom_sf"/>
</dbReference>
<dbReference type="AlphaFoldDB" id="A0A1M3KZR5"/>
<dbReference type="Proteomes" id="UP000184233">
    <property type="component" value="Unassembled WGS sequence"/>
</dbReference>
<protein>
    <submittedName>
        <fullName evidence="3">ATPase</fullName>
    </submittedName>
</protein>
<sequence>MTADTPDLVLTRVFDAPRDLVFKAWTEPAMLLKWWGPRGFTNTFHEIDVRPGGRWLFIMHGPDGVDYPNQIVFDEVIRPERLVYTHGSGVEGDPGTFNVTVTFEEQGSRTLLTLRMLFPSIEERDRVVNEYGALEGGRQTLERLAEHLATLIEQPAVNS</sequence>
<organism evidence="3 4">
    <name type="scientific">Candidatus Kapaibacterium thiocyanatum</name>
    <dbReference type="NCBI Taxonomy" id="1895771"/>
    <lineage>
        <taxon>Bacteria</taxon>
        <taxon>Pseudomonadati</taxon>
        <taxon>Candidatus Kapaibacteriota</taxon>
        <taxon>Candidatus Kapaibacteriia</taxon>
        <taxon>Candidatus Kapaibacteriales</taxon>
        <taxon>Candidatus Kapaibacteriaceae</taxon>
        <taxon>Candidatus Kapaibacterium</taxon>
    </lineage>
</organism>
<reference evidence="3 4" key="1">
    <citation type="submission" date="2016-09" db="EMBL/GenBank/DDBJ databases">
        <title>Genome-resolved meta-omics ties microbial dynamics to process performance in biotechnology for thiocyanate degradation.</title>
        <authorList>
            <person name="Kantor R.S."/>
            <person name="Huddy R.J."/>
            <person name="Iyer R."/>
            <person name="Thomas B.C."/>
            <person name="Brown C.T."/>
            <person name="Anantharaman K."/>
            <person name="Tringe S."/>
            <person name="Hettich R.L."/>
            <person name="Harrison S.T."/>
            <person name="Banfield J.F."/>
        </authorList>
    </citation>
    <scope>NUCLEOTIDE SEQUENCE [LARGE SCALE GENOMIC DNA]</scope>
    <source>
        <strain evidence="3">59-99</strain>
    </source>
</reference>
<name>A0A1M3KZR5_9BACT</name>
<dbReference type="InterPro" id="IPR013538">
    <property type="entry name" value="ASHA1/2-like_C"/>
</dbReference>
<dbReference type="STRING" id="1895771.BGO89_07650"/>
<dbReference type="Gene3D" id="3.30.530.20">
    <property type="match status" value="1"/>
</dbReference>
<dbReference type="SUPFAM" id="SSF55961">
    <property type="entry name" value="Bet v1-like"/>
    <property type="match status" value="1"/>
</dbReference>
<comment type="caution">
    <text evidence="3">The sequence shown here is derived from an EMBL/GenBank/DDBJ whole genome shotgun (WGS) entry which is preliminary data.</text>
</comment>
<evidence type="ECO:0000313" key="3">
    <source>
        <dbReference type="EMBL" id="OJX57835.1"/>
    </source>
</evidence>
<evidence type="ECO:0000313" key="4">
    <source>
        <dbReference type="Proteomes" id="UP000184233"/>
    </source>
</evidence>